<name>A0A4R6TP87_9FLAO</name>
<dbReference type="Proteomes" id="UP000295468">
    <property type="component" value="Unassembled WGS sequence"/>
</dbReference>
<organism evidence="1 2">
    <name type="scientific">Zeaxanthinibacter enoshimensis</name>
    <dbReference type="NCBI Taxonomy" id="392009"/>
    <lineage>
        <taxon>Bacteria</taxon>
        <taxon>Pseudomonadati</taxon>
        <taxon>Bacteroidota</taxon>
        <taxon>Flavobacteriia</taxon>
        <taxon>Flavobacteriales</taxon>
        <taxon>Flavobacteriaceae</taxon>
        <taxon>Zeaxanthinibacter</taxon>
    </lineage>
</organism>
<accession>A0A4R6TP87</accession>
<comment type="caution">
    <text evidence="1">The sequence shown here is derived from an EMBL/GenBank/DDBJ whole genome shotgun (WGS) entry which is preliminary data.</text>
</comment>
<evidence type="ECO:0000313" key="2">
    <source>
        <dbReference type="Proteomes" id="UP000295468"/>
    </source>
</evidence>
<dbReference type="RefSeq" id="WP_133644249.1">
    <property type="nucleotide sequence ID" value="NZ_SNYI01000002.1"/>
</dbReference>
<proteinExistence type="predicted"/>
<keyword evidence="2" id="KW-1185">Reference proteome</keyword>
<dbReference type="EMBL" id="SNYI01000002">
    <property type="protein sequence ID" value="TDQ31425.1"/>
    <property type="molecule type" value="Genomic_DNA"/>
</dbReference>
<sequence>MQTVVKYFTAAIFSFFGYIVTGDSREASATSLNSPWVVEEVRHFSLQKEARIRQRDIRLINLNPAASSNSCSSTTC</sequence>
<gene>
    <name evidence="1" type="ORF">CLV82_2133</name>
</gene>
<protein>
    <submittedName>
        <fullName evidence="1">Uncharacterized protein</fullName>
    </submittedName>
</protein>
<evidence type="ECO:0000313" key="1">
    <source>
        <dbReference type="EMBL" id="TDQ31425.1"/>
    </source>
</evidence>
<reference evidence="1 2" key="1">
    <citation type="submission" date="2019-03" db="EMBL/GenBank/DDBJ databases">
        <title>Genomic Encyclopedia of Archaeal and Bacterial Type Strains, Phase II (KMG-II): from individual species to whole genera.</title>
        <authorList>
            <person name="Goeker M."/>
        </authorList>
    </citation>
    <scope>NUCLEOTIDE SEQUENCE [LARGE SCALE GENOMIC DNA]</scope>
    <source>
        <strain evidence="1 2">DSM 18435</strain>
    </source>
</reference>
<dbReference type="AlphaFoldDB" id="A0A4R6TP87"/>